<keyword evidence="2" id="KW-0659">Purine metabolism</keyword>
<dbReference type="Gene3D" id="2.60.120.480">
    <property type="entry name" value="Ureidoglycolate hydrolase"/>
    <property type="match status" value="1"/>
</dbReference>
<dbReference type="InterPro" id="IPR011051">
    <property type="entry name" value="RmlC_Cupin_sf"/>
</dbReference>
<evidence type="ECO:0000256" key="4">
    <source>
        <dbReference type="ARBA" id="ARBA00047684"/>
    </source>
</evidence>
<evidence type="ECO:0000313" key="5">
    <source>
        <dbReference type="EMBL" id="SDD37669.1"/>
    </source>
</evidence>
<organism evidence="5 6">
    <name type="scientific">Kordiimonas lacus</name>
    <dbReference type="NCBI Taxonomy" id="637679"/>
    <lineage>
        <taxon>Bacteria</taxon>
        <taxon>Pseudomonadati</taxon>
        <taxon>Pseudomonadota</taxon>
        <taxon>Alphaproteobacteria</taxon>
        <taxon>Kordiimonadales</taxon>
        <taxon>Kordiimonadaceae</taxon>
        <taxon>Kordiimonas</taxon>
    </lineage>
</organism>
<dbReference type="GO" id="GO:0004848">
    <property type="term" value="F:ureidoglycolate hydrolase activity"/>
    <property type="evidence" value="ECO:0007669"/>
    <property type="project" value="InterPro"/>
</dbReference>
<dbReference type="GO" id="GO:0050385">
    <property type="term" value="F:ureidoglycolate lyase activity"/>
    <property type="evidence" value="ECO:0007669"/>
    <property type="project" value="UniProtKB-EC"/>
</dbReference>
<dbReference type="Pfam" id="PF04115">
    <property type="entry name" value="Ureidogly_lyase"/>
    <property type="match status" value="1"/>
</dbReference>
<dbReference type="PANTHER" id="PTHR21221">
    <property type="entry name" value="UREIDOGLYCOLATE HYDROLASE"/>
    <property type="match status" value="1"/>
</dbReference>
<keyword evidence="3 5" id="KW-0456">Lyase</keyword>
<dbReference type="STRING" id="637679.GCA_001550055_00381"/>
<name>A0A1G6U8P5_9PROT</name>
<dbReference type="PANTHER" id="PTHR21221:SF1">
    <property type="entry name" value="UREIDOGLYCOLATE LYASE"/>
    <property type="match status" value="1"/>
</dbReference>
<dbReference type="InterPro" id="IPR047233">
    <property type="entry name" value="UAH_cupin"/>
</dbReference>
<evidence type="ECO:0000256" key="3">
    <source>
        <dbReference type="ARBA" id="ARBA00023239"/>
    </source>
</evidence>
<evidence type="ECO:0000313" key="6">
    <source>
        <dbReference type="Proteomes" id="UP000183685"/>
    </source>
</evidence>
<dbReference type="OrthoDB" id="9804602at2"/>
<proteinExistence type="predicted"/>
<sequence length="165" mass="17873">MRTLKAEPLTPDAFAPFGDVIEASADARQISINYGNTTRFHDLAQLALTADGGKAGVSIFRSSPLDGPITVKVMEYHPKSSQAFVPLSGRPYLVVVAPKGPFDASKMRAFLAGPGQGVNYHAGTWHHFSLALEDVSDFLVIDRIADDDNCVEHELSADEQRVVSF</sequence>
<comment type="catalytic activity">
    <reaction evidence="4">
        <text>(S)-ureidoglycolate = urea + glyoxylate</text>
        <dbReference type="Rhea" id="RHEA:11304"/>
        <dbReference type="ChEBI" id="CHEBI:16199"/>
        <dbReference type="ChEBI" id="CHEBI:36655"/>
        <dbReference type="ChEBI" id="CHEBI:57296"/>
        <dbReference type="EC" id="4.3.2.3"/>
    </reaction>
</comment>
<dbReference type="CDD" id="cd20298">
    <property type="entry name" value="cupin_UAH"/>
    <property type="match status" value="1"/>
</dbReference>
<dbReference type="NCBIfam" id="NF009932">
    <property type="entry name" value="PRK13395.1"/>
    <property type="match status" value="1"/>
</dbReference>
<dbReference type="InterPro" id="IPR007247">
    <property type="entry name" value="Ureidogly_lyase"/>
</dbReference>
<protein>
    <submittedName>
        <fullName evidence="5">Ureidoglycolate lyase</fullName>
    </submittedName>
</protein>
<dbReference type="InterPro" id="IPR024060">
    <property type="entry name" value="Ureidoglycolate_lyase_dom_sf"/>
</dbReference>
<dbReference type="RefSeq" id="WP_068308281.1">
    <property type="nucleotide sequence ID" value="NZ_FNAK01000001.1"/>
</dbReference>
<keyword evidence="6" id="KW-1185">Reference proteome</keyword>
<evidence type="ECO:0000256" key="1">
    <source>
        <dbReference type="ARBA" id="ARBA00011738"/>
    </source>
</evidence>
<reference evidence="5 6" key="1">
    <citation type="submission" date="2016-10" db="EMBL/GenBank/DDBJ databases">
        <authorList>
            <person name="de Groot N.N."/>
        </authorList>
    </citation>
    <scope>NUCLEOTIDE SEQUENCE [LARGE SCALE GENOMIC DNA]</scope>
    <source>
        <strain evidence="5 6">CGMCC 1.9109</strain>
    </source>
</reference>
<dbReference type="GO" id="GO:0006144">
    <property type="term" value="P:purine nucleobase metabolic process"/>
    <property type="evidence" value="ECO:0007669"/>
    <property type="project" value="UniProtKB-KW"/>
</dbReference>
<evidence type="ECO:0000256" key="2">
    <source>
        <dbReference type="ARBA" id="ARBA00022631"/>
    </source>
</evidence>
<dbReference type="Proteomes" id="UP000183685">
    <property type="component" value="Unassembled WGS sequence"/>
</dbReference>
<dbReference type="SUPFAM" id="SSF51182">
    <property type="entry name" value="RmlC-like cupins"/>
    <property type="match status" value="1"/>
</dbReference>
<gene>
    <name evidence="5" type="ORF">SAMN04488071_0509</name>
</gene>
<dbReference type="EMBL" id="FNAK01000001">
    <property type="protein sequence ID" value="SDD37669.1"/>
    <property type="molecule type" value="Genomic_DNA"/>
</dbReference>
<accession>A0A1G6U8P5</accession>
<dbReference type="AlphaFoldDB" id="A0A1G6U8P5"/>
<comment type="subunit">
    <text evidence="1">Homodimer.</text>
</comment>
<dbReference type="PIRSF" id="PIRSF017306">
    <property type="entry name" value="Ureidogly_hydro"/>
    <property type="match status" value="1"/>
</dbReference>
<dbReference type="GO" id="GO:0000256">
    <property type="term" value="P:allantoin catabolic process"/>
    <property type="evidence" value="ECO:0007669"/>
    <property type="project" value="InterPro"/>
</dbReference>